<accession>A0A7G8T6A5</accession>
<gene>
    <name evidence="1" type="ORF">HCR03_10140</name>
</gene>
<reference evidence="1 2" key="1">
    <citation type="submission" date="2020-08" db="EMBL/GenBank/DDBJ databases">
        <title>The isolate Caproiciproducens sp. 7D4C2 produces n-caproate at mildly acidic conditions from hexoses: genome and rBOX comparison with related strains and chain-elongating bacteria.</title>
        <authorList>
            <person name="Esquivel-Elizondo S."/>
            <person name="Bagci C."/>
            <person name="Temovska M."/>
            <person name="Jeon B.S."/>
            <person name="Bessarab I."/>
            <person name="Williams R.B.H."/>
            <person name="Huson D.H."/>
            <person name="Angenent L.T."/>
        </authorList>
    </citation>
    <scope>NUCLEOTIDE SEQUENCE [LARGE SCALE GENOMIC DNA]</scope>
    <source>
        <strain evidence="1 2">7D4C2</strain>
    </source>
</reference>
<proteinExistence type="predicted"/>
<dbReference type="AlphaFoldDB" id="A0A7G8T6A5"/>
<evidence type="ECO:0000313" key="2">
    <source>
        <dbReference type="Proteomes" id="UP000515909"/>
    </source>
</evidence>
<organism evidence="1 2">
    <name type="scientific">Caproicibacter fermentans</name>
    <dbReference type="NCBI Taxonomy" id="2576756"/>
    <lineage>
        <taxon>Bacteria</taxon>
        <taxon>Bacillati</taxon>
        <taxon>Bacillota</taxon>
        <taxon>Clostridia</taxon>
        <taxon>Eubacteriales</taxon>
        <taxon>Acutalibacteraceae</taxon>
        <taxon>Caproicibacter</taxon>
    </lineage>
</organism>
<sequence>MSGRPLLADAKTEEEIAASVFAYPPGSWSGHCPVGQSWALQNPREYLDVLSRIVNDAFARAGVSARAPARGELRHARASIIPVPGRRSRSLS</sequence>
<name>A0A7G8T6A5_9FIRM</name>
<evidence type="ECO:0000313" key="1">
    <source>
        <dbReference type="EMBL" id="QNK39146.1"/>
    </source>
</evidence>
<protein>
    <submittedName>
        <fullName evidence="1">Uncharacterized protein</fullName>
    </submittedName>
</protein>
<dbReference type="EMBL" id="CP060286">
    <property type="protein sequence ID" value="QNK39146.1"/>
    <property type="molecule type" value="Genomic_DNA"/>
</dbReference>
<dbReference type="Proteomes" id="UP000515909">
    <property type="component" value="Chromosome"/>
</dbReference>
<dbReference type="KEGG" id="cfem:HCR03_10140"/>
<dbReference type="RefSeq" id="WP_187034167.1">
    <property type="nucleotide sequence ID" value="NZ_CP060286.1"/>
</dbReference>